<dbReference type="EMBL" id="FNVG01000001">
    <property type="protein sequence ID" value="SEF45255.1"/>
    <property type="molecule type" value="Genomic_DNA"/>
</dbReference>
<feature type="domain" description="Polymerase nucleotidyl transferase" evidence="1">
    <location>
        <begin position="55"/>
        <end position="109"/>
    </location>
</feature>
<dbReference type="SUPFAM" id="SSF81301">
    <property type="entry name" value="Nucleotidyltransferase"/>
    <property type="match status" value="1"/>
</dbReference>
<accession>A0A1H5S3U4</accession>
<keyword evidence="2" id="KW-0808">Transferase</keyword>
<proteinExistence type="predicted"/>
<evidence type="ECO:0000259" key="1">
    <source>
        <dbReference type="Pfam" id="PF01909"/>
    </source>
</evidence>
<name>A0A1H5S3U4_9VIBR</name>
<dbReference type="CDD" id="cd05403">
    <property type="entry name" value="NT_KNTase_like"/>
    <property type="match status" value="1"/>
</dbReference>
<evidence type="ECO:0000313" key="3">
    <source>
        <dbReference type="Proteomes" id="UP000236721"/>
    </source>
</evidence>
<dbReference type="Proteomes" id="UP000236721">
    <property type="component" value="Unassembled WGS sequence"/>
</dbReference>
<keyword evidence="3" id="KW-1185">Reference proteome</keyword>
<dbReference type="AlphaFoldDB" id="A0A1H5S3U4"/>
<sequence length="271" mass="30546">MTDVENLPTAKLNNNGLDSDGFIVNRCSATKIQPEFQAVVLATIDALRHAFVGQIHSIYLYGSVGRGSAKAGQSDLDVSVVFKEPVSKSQQMQLNQISKEISGRHDEISKLDLDPGYLKQVLEPEEKYRWQFWLKHCCCCIWGEDLAEKFCRYRPDVRIGYQLNSDLAVFLTQMESRFARLTSEEVGKILGKKLLRTAYLLVAEKDKSWHTSLEQCAEVAIHYFEKESIESALALANGVSATREKGIALFNHFGQQLLVKLDEIKATDGFH</sequence>
<dbReference type="Gene3D" id="3.30.460.10">
    <property type="entry name" value="Beta Polymerase, domain 2"/>
    <property type="match status" value="1"/>
</dbReference>
<reference evidence="3" key="1">
    <citation type="submission" date="2016-10" db="EMBL/GenBank/DDBJ databases">
        <authorList>
            <person name="Varghese N."/>
            <person name="Submissions S."/>
        </authorList>
    </citation>
    <scope>NUCLEOTIDE SEQUENCE [LARGE SCALE GENOMIC DNA]</scope>
    <source>
        <strain evidence="3">CGMCC 1.7062</strain>
    </source>
</reference>
<dbReference type="InterPro" id="IPR002934">
    <property type="entry name" value="Polymerase_NTP_transf_dom"/>
</dbReference>
<gene>
    <name evidence="2" type="ORF">SAMN04488244_101235</name>
</gene>
<dbReference type="InterPro" id="IPR043519">
    <property type="entry name" value="NT_sf"/>
</dbReference>
<dbReference type="GO" id="GO:0016779">
    <property type="term" value="F:nucleotidyltransferase activity"/>
    <property type="evidence" value="ECO:0007669"/>
    <property type="project" value="InterPro"/>
</dbReference>
<dbReference type="OrthoDB" id="3422944at2"/>
<protein>
    <submittedName>
        <fullName evidence="2">Predicted nucleotidyltransferase</fullName>
    </submittedName>
</protein>
<dbReference type="RefSeq" id="WP_103878483.1">
    <property type="nucleotide sequence ID" value="NZ_FNVG01000001.1"/>
</dbReference>
<evidence type="ECO:0000313" key="2">
    <source>
        <dbReference type="EMBL" id="SEF45255.1"/>
    </source>
</evidence>
<dbReference type="Pfam" id="PF01909">
    <property type="entry name" value="NTP_transf_2"/>
    <property type="match status" value="1"/>
</dbReference>
<organism evidence="2 3">
    <name type="scientific">Vibrio hangzhouensis</name>
    <dbReference type="NCBI Taxonomy" id="462991"/>
    <lineage>
        <taxon>Bacteria</taxon>
        <taxon>Pseudomonadati</taxon>
        <taxon>Pseudomonadota</taxon>
        <taxon>Gammaproteobacteria</taxon>
        <taxon>Vibrionales</taxon>
        <taxon>Vibrionaceae</taxon>
        <taxon>Vibrio</taxon>
    </lineage>
</organism>